<evidence type="ECO:0000256" key="2">
    <source>
        <dbReference type="SAM" id="MobiDB-lite"/>
    </source>
</evidence>
<evidence type="ECO:0000259" key="3">
    <source>
        <dbReference type="Pfam" id="PF13581"/>
    </source>
</evidence>
<feature type="region of interest" description="Disordered" evidence="2">
    <location>
        <begin position="89"/>
        <end position="110"/>
    </location>
</feature>
<dbReference type="Proteomes" id="UP000018851">
    <property type="component" value="Chromosome"/>
</dbReference>
<keyword evidence="1" id="KW-0808">Transferase</keyword>
<sequence length="150" mass="15780">MSQARHNPLSSADTAELPPDDHAIAAAIDAAEHFAAAAGCDGEWAMRLLILVEELVANLVDHGDLPADSLIALALARVEDRIRLEIVDRGRPFDPRTAPPDDDDFPPDAGGGAGLRLLATWAVVTSYDSAGGANRLTIEIARPPRTTPSG</sequence>
<accession>W0ADY2</accession>
<dbReference type="PANTHER" id="PTHR35526">
    <property type="entry name" value="ANTI-SIGMA-F FACTOR RSBW-RELATED"/>
    <property type="match status" value="1"/>
</dbReference>
<keyword evidence="1" id="KW-0723">Serine/threonine-protein kinase</keyword>
<dbReference type="PANTHER" id="PTHR35526:SF3">
    <property type="entry name" value="ANTI-SIGMA-F FACTOR RSBW"/>
    <property type="match status" value="1"/>
</dbReference>
<evidence type="ECO:0000313" key="4">
    <source>
        <dbReference type="EMBL" id="AHE55301.1"/>
    </source>
</evidence>
<name>W0ADY2_9SPHN</name>
<evidence type="ECO:0000313" key="5">
    <source>
        <dbReference type="Proteomes" id="UP000018851"/>
    </source>
</evidence>
<feature type="domain" description="Histidine kinase/HSP90-like ATPase" evidence="3">
    <location>
        <begin position="18"/>
        <end position="138"/>
    </location>
</feature>
<dbReference type="PATRIC" id="fig|1123269.5.peg.3553"/>
<dbReference type="RefSeq" id="WP_025293481.1">
    <property type="nucleotide sequence ID" value="NZ_CP006644.1"/>
</dbReference>
<dbReference type="Gene3D" id="3.30.565.10">
    <property type="entry name" value="Histidine kinase-like ATPase, C-terminal domain"/>
    <property type="match status" value="1"/>
</dbReference>
<dbReference type="HOGENOM" id="CLU_090336_24_1_5"/>
<dbReference type="InterPro" id="IPR050267">
    <property type="entry name" value="Anti-sigma-factor_SerPK"/>
</dbReference>
<dbReference type="AlphaFoldDB" id="W0ADY2"/>
<dbReference type="SUPFAM" id="SSF55874">
    <property type="entry name" value="ATPase domain of HSP90 chaperone/DNA topoisomerase II/histidine kinase"/>
    <property type="match status" value="1"/>
</dbReference>
<reference evidence="4 5" key="1">
    <citation type="submission" date="2013-07" db="EMBL/GenBank/DDBJ databases">
        <title>Completed genome of Sphingomonas sanxanigenens NX02.</title>
        <authorList>
            <person name="Ma T."/>
            <person name="Huang H."/>
            <person name="Wu M."/>
            <person name="Li X."/>
            <person name="Li G."/>
        </authorList>
    </citation>
    <scope>NUCLEOTIDE SEQUENCE [LARGE SCALE GENOMIC DNA]</scope>
    <source>
        <strain evidence="4 5">NX02</strain>
    </source>
</reference>
<dbReference type="EMBL" id="CP006644">
    <property type="protein sequence ID" value="AHE55301.1"/>
    <property type="molecule type" value="Genomic_DNA"/>
</dbReference>
<organism evidence="4 5">
    <name type="scientific">Sphingomonas sanxanigenens DSM 19645 = NX02</name>
    <dbReference type="NCBI Taxonomy" id="1123269"/>
    <lineage>
        <taxon>Bacteria</taxon>
        <taxon>Pseudomonadati</taxon>
        <taxon>Pseudomonadota</taxon>
        <taxon>Alphaproteobacteria</taxon>
        <taxon>Sphingomonadales</taxon>
        <taxon>Sphingomonadaceae</taxon>
        <taxon>Sphingomonas</taxon>
    </lineage>
</organism>
<dbReference type="GO" id="GO:0004674">
    <property type="term" value="F:protein serine/threonine kinase activity"/>
    <property type="evidence" value="ECO:0007669"/>
    <property type="project" value="UniProtKB-KW"/>
</dbReference>
<dbReference type="eggNOG" id="COG2172">
    <property type="taxonomic scope" value="Bacteria"/>
</dbReference>
<proteinExistence type="predicted"/>
<dbReference type="KEGG" id="ssan:NX02_18160"/>
<evidence type="ECO:0000256" key="1">
    <source>
        <dbReference type="ARBA" id="ARBA00022527"/>
    </source>
</evidence>
<gene>
    <name evidence="4" type="ORF">NX02_18160</name>
</gene>
<dbReference type="InterPro" id="IPR003594">
    <property type="entry name" value="HATPase_dom"/>
</dbReference>
<keyword evidence="1" id="KW-0418">Kinase</keyword>
<dbReference type="STRING" id="1123269.NX02_18160"/>
<dbReference type="Pfam" id="PF13581">
    <property type="entry name" value="HATPase_c_2"/>
    <property type="match status" value="1"/>
</dbReference>
<dbReference type="InterPro" id="IPR036890">
    <property type="entry name" value="HATPase_C_sf"/>
</dbReference>
<protein>
    <recommendedName>
        <fullName evidence="3">Histidine kinase/HSP90-like ATPase domain-containing protein</fullName>
    </recommendedName>
</protein>
<dbReference type="OrthoDB" id="7564094at2"/>
<keyword evidence="5" id="KW-1185">Reference proteome</keyword>
<dbReference type="CDD" id="cd16936">
    <property type="entry name" value="HATPase_RsbW-like"/>
    <property type="match status" value="1"/>
</dbReference>